<evidence type="ECO:0000313" key="2">
    <source>
        <dbReference type="EMBL" id="KAJ8877657.1"/>
    </source>
</evidence>
<proteinExistence type="predicted"/>
<name>A0ABQ9H087_9NEOP</name>
<accession>A0ABQ9H087</accession>
<gene>
    <name evidence="2" type="ORF">PR048_022112</name>
</gene>
<organism evidence="2 3">
    <name type="scientific">Dryococelus australis</name>
    <dbReference type="NCBI Taxonomy" id="614101"/>
    <lineage>
        <taxon>Eukaryota</taxon>
        <taxon>Metazoa</taxon>
        <taxon>Ecdysozoa</taxon>
        <taxon>Arthropoda</taxon>
        <taxon>Hexapoda</taxon>
        <taxon>Insecta</taxon>
        <taxon>Pterygota</taxon>
        <taxon>Neoptera</taxon>
        <taxon>Polyneoptera</taxon>
        <taxon>Phasmatodea</taxon>
        <taxon>Verophasmatodea</taxon>
        <taxon>Anareolatae</taxon>
        <taxon>Phasmatidae</taxon>
        <taxon>Eurycanthinae</taxon>
        <taxon>Dryococelus</taxon>
    </lineage>
</organism>
<feature type="region of interest" description="Disordered" evidence="1">
    <location>
        <begin position="575"/>
        <end position="598"/>
    </location>
</feature>
<sequence>MPVSTTAGLYLQLGACRVYGQMRTHQHGIMCMPACVVSSCEVPCVMQTNAAMTFHSNVIQPAAHKLYVTYYELEQGLIAGGATPGFYSRVANVVRWPTGFLWVTPAILAVASRHLYSFASLRHHHRATRVWENLGWNPGFGLPRFPEIIPGRRSIKILCTLEPQLCVHWLLSQRVASVTPHLAVRPLTLVSLQVCYRLRVVLGVSNELLPNCKGPRRMLGYLLTTGHGRILLHVCFSEKLDPSAMNSLSTRPQPVATIPAKKATGELAKLNNHNSEQEWGENGDQPRSQCRSGQIVRGARLGEFLTNARLHHRGSKLDPRSDLRVTQKTVAPFEFRAGLEIEMKFISNHRNCQFVISIRDQQPSSTNSGDVRLAGSAWGSDKTCGKNNERAYAGHARLPTPQAAYLATSREDDQGRLTTTALIPPRGGEPRGGESPGGGRAPGGESPGGGSAPGGECPGGESPGGGGGAPGGGGGEPGGESPGGERGVTMGGGGASPFPSARVKIDSPCISCVVHSRRCKRNSIREATRIQGETTDSEPRQRRLEEGSDCSSDDEDARWRDEGCVENRRSRDCTMSGLRQQHQHEPTTGQGKRPRWCNDYTSRLTPRRTGFESRRGRSWFSAREEFERTIPLISGFSRAGFLRGLPLPLPLLSGAAACSRRRRERDERREWREKKIPGESGIMETMKDAVKGRMEEWEIDEPTKKKKRIFWRRGLLDYCVEVLNSITFVKIRCFGRAAVGKNKVRTHSTGVDYTRDHHSRTCNDVKRAVPATPPPFSHSLSLFLYVASSKGSKNRCRAHSRRLCYREEKCTETKWRDSSFDVISYQFSAWLREALGMGLTSDSLLHTVKGSLLAGMPAGTVSRAYREFMESGKTTSDARDNCLGVQHIYDRVRRRLSRFVAADSQAVNAIILCRQHPAGNLHPQQDIAQVRSSRIVTGRFDERSTDLSLVLGARGIQDASAGEYPNRFKKVNPRKCSFTTGRMDQNWGIEKLRICVTRKGLRQTGVRLVAYYSRVLYHVIVEITYLSNAELYENIACRKVGCEETPLSMSDHEIFTELLAMGKSVLECFAHSGDAALDARATVALSDRSLLCHVASAEVISGAADVRASFLSLGDDDACRVSALLYYVQVLSIHGKVAVPTALRTRITVLRVLQYLNNQTAVRTKKRVRCSASAKPAFDIGIVFSHDYTRNDASIPPYRWQLKSCGPHNYAFCNCTRVIADGTPCHNTWCPGRMAFTNQCRIVALPLRPQTLLRPSSALRLKLDSSENAMRLSNVDVPRAIDDVPHEAEGSKWKLRRRLHDFSCVWQDQYLLYVTYYLHIPTPAHIVSDAKMNGYTTSRPSCAAQYKHKTPCRWLWVAIFFVITMTEHADLSLNTQMSVPLQPVAPATGNGPRHRKQLVLKESRADKKNFDGSCLFWNAPAVRALFVARWTRVYTLVFALRWLCNAVYNASIVTFPPEGRWFDVQSRYLQMAALNLNDDSACSYWIMFTLWWSASNDEVWELEKKGGGGGMFTRRRLEKGRVWSWLSEEVGRIFMTSAVHIEASVPNTMSVFPVDILI</sequence>
<feature type="compositionally biased region" description="Acidic residues" evidence="1">
    <location>
        <begin position="547"/>
        <end position="556"/>
    </location>
</feature>
<comment type="caution">
    <text evidence="2">The sequence shown here is derived from an EMBL/GenBank/DDBJ whole genome shotgun (WGS) entry which is preliminary data.</text>
</comment>
<feature type="compositionally biased region" description="Basic and acidic residues" evidence="1">
    <location>
        <begin position="537"/>
        <end position="546"/>
    </location>
</feature>
<feature type="region of interest" description="Disordered" evidence="1">
    <location>
        <begin position="407"/>
        <end position="503"/>
    </location>
</feature>
<feature type="region of interest" description="Disordered" evidence="1">
    <location>
        <begin position="361"/>
        <end position="384"/>
    </location>
</feature>
<keyword evidence="3" id="KW-1185">Reference proteome</keyword>
<evidence type="ECO:0000256" key="1">
    <source>
        <dbReference type="SAM" id="MobiDB-lite"/>
    </source>
</evidence>
<dbReference type="EMBL" id="JARBHB010000008">
    <property type="protein sequence ID" value="KAJ8877657.1"/>
    <property type="molecule type" value="Genomic_DNA"/>
</dbReference>
<reference evidence="2 3" key="1">
    <citation type="submission" date="2023-02" db="EMBL/GenBank/DDBJ databases">
        <title>LHISI_Scaffold_Assembly.</title>
        <authorList>
            <person name="Stuart O.P."/>
            <person name="Cleave R."/>
            <person name="Magrath M.J.L."/>
            <person name="Mikheyev A.S."/>
        </authorList>
    </citation>
    <scope>NUCLEOTIDE SEQUENCE [LARGE SCALE GENOMIC DNA]</scope>
    <source>
        <strain evidence="2">Daus_M_001</strain>
        <tissue evidence="2">Leg muscle</tissue>
    </source>
</reference>
<feature type="region of interest" description="Disordered" evidence="1">
    <location>
        <begin position="525"/>
        <end position="561"/>
    </location>
</feature>
<dbReference type="Proteomes" id="UP001159363">
    <property type="component" value="Chromosome 7"/>
</dbReference>
<evidence type="ECO:0000313" key="3">
    <source>
        <dbReference type="Proteomes" id="UP001159363"/>
    </source>
</evidence>
<protein>
    <submittedName>
        <fullName evidence="2">Uncharacterized protein</fullName>
    </submittedName>
</protein>
<feature type="compositionally biased region" description="Gly residues" evidence="1">
    <location>
        <begin position="434"/>
        <end position="495"/>
    </location>
</feature>